<evidence type="ECO:0000313" key="11">
    <source>
        <dbReference type="Proteomes" id="UP001139721"/>
    </source>
</evidence>
<feature type="binding site" evidence="7">
    <location>
        <position position="182"/>
    </location>
    <ligand>
        <name>substrate</name>
    </ligand>
</feature>
<dbReference type="GO" id="GO:0050661">
    <property type="term" value="F:NADP binding"/>
    <property type="evidence" value="ECO:0007669"/>
    <property type="project" value="UniProtKB-UniRule"/>
</dbReference>
<dbReference type="InterPro" id="IPR036291">
    <property type="entry name" value="NAD(P)-bd_dom_sf"/>
</dbReference>
<dbReference type="InterPro" id="IPR019796">
    <property type="entry name" value="G6P_DH_AS"/>
</dbReference>
<dbReference type="Gene3D" id="3.30.360.10">
    <property type="entry name" value="Dihydrodipicolinate Reductase, domain 2"/>
    <property type="match status" value="1"/>
</dbReference>
<evidence type="ECO:0000256" key="2">
    <source>
        <dbReference type="ARBA" id="ARBA00009975"/>
    </source>
</evidence>
<evidence type="ECO:0000313" key="10">
    <source>
        <dbReference type="EMBL" id="MCL9683291.1"/>
    </source>
</evidence>
<feature type="domain" description="Glucose-6-phosphate dehydrogenase C-terminal" evidence="9">
    <location>
        <begin position="189"/>
        <end position="485"/>
    </location>
</feature>
<feature type="binding site" evidence="7">
    <location>
        <position position="340"/>
    </location>
    <ligand>
        <name>substrate</name>
    </ligand>
</feature>
<dbReference type="Pfam" id="PF02781">
    <property type="entry name" value="G6PD_C"/>
    <property type="match status" value="1"/>
</dbReference>
<comment type="catalytic activity">
    <reaction evidence="7">
        <text>D-glucose 6-phosphate + NADP(+) = 6-phospho-D-glucono-1,5-lactone + NADPH + H(+)</text>
        <dbReference type="Rhea" id="RHEA:15841"/>
        <dbReference type="ChEBI" id="CHEBI:15378"/>
        <dbReference type="ChEBI" id="CHEBI:57783"/>
        <dbReference type="ChEBI" id="CHEBI:57955"/>
        <dbReference type="ChEBI" id="CHEBI:58349"/>
        <dbReference type="ChEBI" id="CHEBI:61548"/>
        <dbReference type="EC" id="1.1.1.49"/>
    </reaction>
</comment>
<gene>
    <name evidence="7 10" type="primary">zwf</name>
    <name evidence="10" type="ORF">LOX96_04240</name>
</gene>
<evidence type="ECO:0000256" key="6">
    <source>
        <dbReference type="ARBA" id="ARBA00023277"/>
    </source>
</evidence>
<feature type="binding site" evidence="7">
    <location>
        <position position="216"/>
    </location>
    <ligand>
        <name>substrate</name>
    </ligand>
</feature>
<dbReference type="Proteomes" id="UP001139721">
    <property type="component" value="Unassembled WGS sequence"/>
</dbReference>
<feature type="binding site" evidence="7">
    <location>
        <position position="345"/>
    </location>
    <ligand>
        <name>substrate</name>
    </ligand>
</feature>
<evidence type="ECO:0000259" key="9">
    <source>
        <dbReference type="Pfam" id="PF02781"/>
    </source>
</evidence>
<feature type="binding site" evidence="7">
    <location>
        <begin position="93"/>
        <end position="94"/>
    </location>
    <ligand>
        <name>NADP(+)</name>
        <dbReference type="ChEBI" id="CHEBI:58349"/>
    </ligand>
</feature>
<dbReference type="GO" id="GO:0004345">
    <property type="term" value="F:glucose-6-phosphate dehydrogenase activity"/>
    <property type="evidence" value="ECO:0007669"/>
    <property type="project" value="UniProtKB-UniRule"/>
</dbReference>
<protein>
    <recommendedName>
        <fullName evidence="7">Glucose-6-phosphate 1-dehydrogenase</fullName>
        <shortName evidence="7">G6PD</shortName>
        <ecNumber evidence="7">1.1.1.49</ecNumber>
    </recommendedName>
</protein>
<proteinExistence type="inferred from homology"/>
<organism evidence="10 11">
    <name type="scientific">Legionella maioricensis</name>
    <dbReference type="NCBI Taxonomy" id="2896528"/>
    <lineage>
        <taxon>Bacteria</taxon>
        <taxon>Pseudomonadati</taxon>
        <taxon>Pseudomonadota</taxon>
        <taxon>Gammaproteobacteria</taxon>
        <taxon>Legionellales</taxon>
        <taxon>Legionellaceae</taxon>
        <taxon>Legionella</taxon>
    </lineage>
</organism>
<keyword evidence="11" id="KW-1185">Reference proteome</keyword>
<feature type="binding site" evidence="7">
    <location>
        <position position="148"/>
    </location>
    <ligand>
        <name>NADP(+)</name>
        <dbReference type="ChEBI" id="CHEBI:58349"/>
    </ligand>
</feature>
<evidence type="ECO:0000259" key="8">
    <source>
        <dbReference type="Pfam" id="PF00479"/>
    </source>
</evidence>
<feature type="binding site" evidence="7">
    <location>
        <position position="178"/>
    </location>
    <ligand>
        <name>substrate</name>
    </ligand>
</feature>
<evidence type="ECO:0000256" key="7">
    <source>
        <dbReference type="HAMAP-Rule" id="MF_00966"/>
    </source>
</evidence>
<dbReference type="InterPro" id="IPR001282">
    <property type="entry name" value="G6P_DH"/>
</dbReference>
<comment type="similarity">
    <text evidence="2 7">Belongs to the glucose-6-phosphate dehydrogenase family.</text>
</comment>
<feature type="binding site" evidence="7">
    <location>
        <position position="235"/>
    </location>
    <ligand>
        <name>substrate</name>
    </ligand>
</feature>
<dbReference type="InterPro" id="IPR022675">
    <property type="entry name" value="G6P_DH_C"/>
</dbReference>
<evidence type="ECO:0000256" key="4">
    <source>
        <dbReference type="ARBA" id="ARBA00022857"/>
    </source>
</evidence>
<dbReference type="GO" id="GO:0009051">
    <property type="term" value="P:pentose-phosphate shunt, oxidative branch"/>
    <property type="evidence" value="ECO:0007669"/>
    <property type="project" value="TreeGrafter"/>
</dbReference>
<dbReference type="InterPro" id="IPR022674">
    <property type="entry name" value="G6P_DH_NAD-bd"/>
</dbReference>
<dbReference type="PRINTS" id="PR00079">
    <property type="entry name" value="G6PDHDRGNASE"/>
</dbReference>
<name>A0A9X2CYT9_9GAMM</name>
<comment type="function">
    <text evidence="7">Catalyzes the oxidation of glucose 6-phosphate to 6-phosphogluconolactone.</text>
</comment>
<reference evidence="10" key="1">
    <citation type="submission" date="2021-11" db="EMBL/GenBank/DDBJ databases">
        <title>Legionella maioricencis sp. nov., a new species isolated from hot water samples in Mallorca.</title>
        <authorList>
            <person name="Crespi S."/>
            <person name="Drasar V."/>
            <person name="Salva-Serra F."/>
            <person name="Jaen-Luchoro D."/>
            <person name="Pineiro-Iglesias B."/>
            <person name="Aliaga F."/>
            <person name="Fernandez-Juarez V."/>
            <person name="Coll G."/>
            <person name="Moore E.R.B."/>
            <person name="Bennasar-Figueras A."/>
        </authorList>
    </citation>
    <scope>NUCLEOTIDE SEQUENCE</scope>
    <source>
        <strain evidence="10">HCPI-6</strain>
    </source>
</reference>
<dbReference type="NCBIfam" id="TIGR00871">
    <property type="entry name" value="zwf"/>
    <property type="match status" value="1"/>
</dbReference>
<keyword evidence="5 7" id="KW-0560">Oxidoreductase</keyword>
<comment type="pathway">
    <text evidence="1 7">Carbohydrate degradation; pentose phosphate pathway; D-ribulose 5-phosphate from D-glucose 6-phosphate (oxidative stage): step 1/3.</text>
</comment>
<dbReference type="RefSeq" id="WP_250419456.1">
    <property type="nucleotide sequence ID" value="NZ_JAJKBJ010000003.1"/>
</dbReference>
<evidence type="ECO:0000256" key="1">
    <source>
        <dbReference type="ARBA" id="ARBA00004937"/>
    </source>
</evidence>
<feature type="active site" description="Proton acceptor" evidence="7">
    <location>
        <position position="240"/>
    </location>
</feature>
<accession>A0A9X2CYT9</accession>
<comment type="caution">
    <text evidence="10">The sequence shown here is derived from an EMBL/GenBank/DDBJ whole genome shotgun (WGS) entry which is preliminary data.</text>
</comment>
<dbReference type="AlphaFoldDB" id="A0A9X2CYT9"/>
<feature type="binding site" evidence="7">
    <location>
        <position position="51"/>
    </location>
    <ligand>
        <name>NADP(+)</name>
        <dbReference type="ChEBI" id="CHEBI:58349"/>
    </ligand>
</feature>
<comment type="caution">
    <text evidence="7">Lacks conserved residue(s) required for the propagation of feature annotation.</text>
</comment>
<dbReference type="GO" id="GO:0006006">
    <property type="term" value="P:glucose metabolic process"/>
    <property type="evidence" value="ECO:0007669"/>
    <property type="project" value="UniProtKB-KW"/>
</dbReference>
<dbReference type="GO" id="GO:0005829">
    <property type="term" value="C:cytosol"/>
    <property type="evidence" value="ECO:0007669"/>
    <property type="project" value="TreeGrafter"/>
</dbReference>
<dbReference type="SUPFAM" id="SSF55347">
    <property type="entry name" value="Glyceraldehyde-3-phosphate dehydrogenase-like, C-terminal domain"/>
    <property type="match status" value="1"/>
</dbReference>
<dbReference type="HAMAP" id="MF_00966">
    <property type="entry name" value="G6PD"/>
    <property type="match status" value="1"/>
</dbReference>
<evidence type="ECO:0000256" key="5">
    <source>
        <dbReference type="ARBA" id="ARBA00023002"/>
    </source>
</evidence>
<dbReference type="EC" id="1.1.1.49" evidence="7"/>
<dbReference type="Pfam" id="PF00479">
    <property type="entry name" value="G6PD_N"/>
    <property type="match status" value="1"/>
</dbReference>
<dbReference type="FunFam" id="3.30.360.10:FF:000011">
    <property type="entry name" value="Glucose-6-phosphate 1-dehydrogenase"/>
    <property type="match status" value="1"/>
</dbReference>
<keyword evidence="6 7" id="KW-0119">Carbohydrate metabolism</keyword>
<dbReference type="PANTHER" id="PTHR23429">
    <property type="entry name" value="GLUCOSE-6-PHOSPHATE 1-DEHYDROGENASE G6PD"/>
    <property type="match status" value="1"/>
</dbReference>
<feature type="domain" description="Glucose-6-phosphate dehydrogenase NAD-binding" evidence="8">
    <location>
        <begin position="14"/>
        <end position="187"/>
    </location>
</feature>
<dbReference type="EMBL" id="JAJKBJ010000003">
    <property type="protein sequence ID" value="MCL9683291.1"/>
    <property type="molecule type" value="Genomic_DNA"/>
</dbReference>
<dbReference type="PIRSF" id="PIRSF000110">
    <property type="entry name" value="G6PD"/>
    <property type="match status" value="1"/>
</dbReference>
<keyword evidence="3 7" id="KW-0313">Glucose metabolism</keyword>
<dbReference type="PROSITE" id="PS00069">
    <property type="entry name" value="G6P_DEHYDROGENASE"/>
    <property type="match status" value="1"/>
</dbReference>
<sequence>MLEKAVSQYPCDLILFGTLGDLSCRKLLPALYQLECARLLHADTRIIGCAREELTLFAYHGLLQSKIQEFLSEPINEAVWLRFIAKVTYFQLDLTQFDDYQKLAEYVNPSERVVISYFAIPPFLYAQACLGLSQVGLNKHPSRVVLEKPIGHDLASSKEINNQVARFFAEDQIYRIDHYLGKETVLNLLVLRFANLIFSSNWDHQFIDKVKISVAEEIGVEGRWDYYDQSGQVRDMLQNHLLQILSLVAMEPPVDLSAESIRNEKLKVLKSLRMINKSNIQDHAVRAQYVGNVIQGKVIPGYLEEEGANQGSTTETFVAIKAYIDNWRWSGVPFYLLTGKRLAKKQSEVVIYFKSQPHNIFEQTKEELSPNQLIIRLQPDEGVEVRIMNKTPGLGERMELRETKLDLNFNHHFNTQRIPDAYERLLLEIMLGNQYLFVSREEIEQAWTWIDSIKTAWEAEQAPLYSYASGAWGPAEVRRLFSEQEYIGDEQNAIS</sequence>
<dbReference type="PANTHER" id="PTHR23429:SF0">
    <property type="entry name" value="GLUCOSE-6-PHOSPHATE 1-DEHYDROGENASE"/>
    <property type="match status" value="1"/>
</dbReference>
<dbReference type="Gene3D" id="3.40.50.720">
    <property type="entry name" value="NAD(P)-binding Rossmann-like Domain"/>
    <property type="match status" value="1"/>
</dbReference>
<keyword evidence="4 7" id="KW-0521">NADP</keyword>
<dbReference type="SUPFAM" id="SSF51735">
    <property type="entry name" value="NAD(P)-binding Rossmann-fold domains"/>
    <property type="match status" value="1"/>
</dbReference>
<evidence type="ECO:0000256" key="3">
    <source>
        <dbReference type="ARBA" id="ARBA00022526"/>
    </source>
</evidence>